<evidence type="ECO:0000313" key="3">
    <source>
        <dbReference type="Proteomes" id="UP000707206"/>
    </source>
</evidence>
<accession>A0A967ARE5</accession>
<keyword evidence="1" id="KW-0812">Transmembrane</keyword>
<dbReference type="AlphaFoldDB" id="A0A967ARE5"/>
<gene>
    <name evidence="2" type="ORF">FK220_006565</name>
</gene>
<keyword evidence="3" id="KW-1185">Reference proteome</keyword>
<dbReference type="EMBL" id="VIKU02000001">
    <property type="protein sequence ID" value="NHF58994.1"/>
    <property type="molecule type" value="Genomic_DNA"/>
</dbReference>
<evidence type="ECO:0000313" key="2">
    <source>
        <dbReference type="EMBL" id="NHF58994.1"/>
    </source>
</evidence>
<sequence length="398" mass="45572">MVQKALNSILSGKKFLCIEVLMQEDKTHYHVIEVWQKNNSLAIDSSSSYIGFDALMEQIPKDRPTLLSFTGQGIISKKIANTGNYRSNLLFNANPDDFYWYELVHSEHVYASVARKSVIDNELEAFNKNQVFVVDISIGPFVISTIKPLLPDVSSLFSRNFKLDFQNNKISGVAKLAQIDHETSYDIDGETITTKNIVSFATLVQYLFPNTDIDFEKDFLEPNREELRYRKAFNTTGMVALPGFLIALFVSYLLLSHYQQAYIDLQVSLEEENIAYNKLVLLENDRDNKEAILNESGLNDSNFLSHYLSEITKEVPSEINLITLYIFSPTTKIKPGQRILFNNDEVEITGETSSNDAFANWIKAIKEYPWIENLEIVDFRKEGTSSNFEIRLKLKFNV</sequence>
<reference evidence="2" key="2">
    <citation type="submission" date="2020-03" db="EMBL/GenBank/DDBJ databases">
        <title>Flavobacteriaceae bacterium strain TP-CH-4, a member of the family Flavobacteriaceae isolated from a deep-sea seamount.</title>
        <authorList>
            <person name="Zhang D.-C."/>
        </authorList>
    </citation>
    <scope>NUCLEOTIDE SEQUENCE</scope>
    <source>
        <strain evidence="2">TP-CH-4</strain>
    </source>
</reference>
<reference evidence="2" key="1">
    <citation type="submission" date="2019-07" db="EMBL/GenBank/DDBJ databases">
        <authorList>
            <person name="De-Chao Zhang Q."/>
        </authorList>
    </citation>
    <scope>NUCLEOTIDE SEQUENCE</scope>
    <source>
        <strain evidence="2">TP-CH-4</strain>
    </source>
</reference>
<keyword evidence="1" id="KW-0472">Membrane</keyword>
<organism evidence="2 3">
    <name type="scientific">Pelagihabitans pacificus</name>
    <dbReference type="NCBI Taxonomy" id="2696054"/>
    <lineage>
        <taxon>Bacteria</taxon>
        <taxon>Pseudomonadati</taxon>
        <taxon>Bacteroidota</taxon>
        <taxon>Flavobacteriia</taxon>
        <taxon>Flavobacteriales</taxon>
        <taxon>Flavobacteriaceae</taxon>
        <taxon>Pelagihabitans</taxon>
    </lineage>
</organism>
<name>A0A967ARE5_9FLAO</name>
<dbReference type="Proteomes" id="UP000707206">
    <property type="component" value="Unassembled WGS sequence"/>
</dbReference>
<keyword evidence="1" id="KW-1133">Transmembrane helix</keyword>
<protein>
    <submittedName>
        <fullName evidence="2">PilN domain-containing protein</fullName>
    </submittedName>
</protein>
<comment type="caution">
    <text evidence="2">The sequence shown here is derived from an EMBL/GenBank/DDBJ whole genome shotgun (WGS) entry which is preliminary data.</text>
</comment>
<feature type="transmembrane region" description="Helical" evidence="1">
    <location>
        <begin position="232"/>
        <end position="255"/>
    </location>
</feature>
<proteinExistence type="predicted"/>
<dbReference type="RefSeq" id="WP_152573451.1">
    <property type="nucleotide sequence ID" value="NZ_VIKU02000001.1"/>
</dbReference>
<evidence type="ECO:0000256" key="1">
    <source>
        <dbReference type="SAM" id="Phobius"/>
    </source>
</evidence>